<comment type="caution">
    <text evidence="20">The sequence shown here is derived from an EMBL/GenBank/DDBJ whole genome shotgun (WGS) entry which is preliminary data.</text>
</comment>
<evidence type="ECO:0000256" key="11">
    <source>
        <dbReference type="ARBA" id="ARBA00023098"/>
    </source>
</evidence>
<keyword evidence="9 17" id="KW-0067">ATP-binding</keyword>
<dbReference type="GO" id="GO:0046872">
    <property type="term" value="F:metal ion binding"/>
    <property type="evidence" value="ECO:0007669"/>
    <property type="project" value="UniProtKB-KW"/>
</dbReference>
<comment type="cofactor">
    <cofactor evidence="18">
        <name>Mg(2+)</name>
        <dbReference type="ChEBI" id="CHEBI:18420"/>
    </cofactor>
    <text evidence="18">Mn(2+), Zn(2+), Cd(2+) and Co(2+) support activity to lesser extents.</text>
</comment>
<feature type="binding site" evidence="17">
    <location>
        <position position="23"/>
    </location>
    <ligand>
        <name>ATP</name>
        <dbReference type="ChEBI" id="CHEBI:30616"/>
    </ligand>
</feature>
<protein>
    <submittedName>
        <fullName evidence="21">Diacylglycerol kinase family protein</fullName>
    </submittedName>
</protein>
<feature type="active site" description="Proton acceptor" evidence="15">
    <location>
        <position position="64"/>
    </location>
</feature>
<name>A0A0W7TPH0_9FIRM</name>
<dbReference type="CDD" id="cd14265">
    <property type="entry name" value="UDPK_IM_like"/>
    <property type="match status" value="1"/>
</dbReference>
<feature type="binding site" evidence="17">
    <location>
        <position position="11"/>
    </location>
    <ligand>
        <name>ATP</name>
        <dbReference type="ChEBI" id="CHEBI:30616"/>
    </ligand>
</feature>
<keyword evidence="18" id="KW-0460">Magnesium</keyword>
<keyword evidence="3" id="KW-1003">Cell membrane</keyword>
<evidence type="ECO:0000256" key="6">
    <source>
        <dbReference type="ARBA" id="ARBA00022692"/>
    </source>
</evidence>
<dbReference type="PANTHER" id="PTHR34299:SF1">
    <property type="entry name" value="DIACYLGLYCEROL KINASE"/>
    <property type="match status" value="1"/>
</dbReference>
<proteinExistence type="inferred from homology"/>
<dbReference type="GO" id="GO:0005524">
    <property type="term" value="F:ATP binding"/>
    <property type="evidence" value="ECO:0007669"/>
    <property type="project" value="UniProtKB-KW"/>
</dbReference>
<keyword evidence="14" id="KW-1208">Phospholipid metabolism</keyword>
<feature type="transmembrane region" description="Helical" evidence="19">
    <location>
        <begin position="124"/>
        <end position="146"/>
    </location>
</feature>
<dbReference type="InterPro" id="IPR000829">
    <property type="entry name" value="DAGK"/>
</dbReference>
<evidence type="ECO:0000256" key="2">
    <source>
        <dbReference type="ARBA" id="ARBA00005967"/>
    </source>
</evidence>
<keyword evidence="10 19" id="KW-1133">Transmembrane helix</keyword>
<dbReference type="GO" id="GO:0008654">
    <property type="term" value="P:phospholipid biosynthetic process"/>
    <property type="evidence" value="ECO:0007669"/>
    <property type="project" value="UniProtKB-KW"/>
</dbReference>
<keyword evidence="8 21" id="KW-0418">Kinase</keyword>
<evidence type="ECO:0000313" key="23">
    <source>
        <dbReference type="Proteomes" id="UP000431913"/>
    </source>
</evidence>
<evidence type="ECO:0000256" key="1">
    <source>
        <dbReference type="ARBA" id="ARBA00004651"/>
    </source>
</evidence>
<evidence type="ECO:0000256" key="15">
    <source>
        <dbReference type="PIRSR" id="PIRSR600829-1"/>
    </source>
</evidence>
<keyword evidence="5" id="KW-0808">Transferase</keyword>
<dbReference type="AlphaFoldDB" id="A0A0W7TPH0"/>
<feature type="transmembrane region" description="Helical" evidence="19">
    <location>
        <begin position="91"/>
        <end position="112"/>
    </location>
</feature>
<dbReference type="RefSeq" id="WP_050004414.1">
    <property type="nucleotide sequence ID" value="NZ_CAOJUJ010000001.1"/>
</dbReference>
<evidence type="ECO:0000313" key="20">
    <source>
        <dbReference type="EMBL" id="KUE75654.1"/>
    </source>
</evidence>
<evidence type="ECO:0000313" key="21">
    <source>
        <dbReference type="EMBL" id="MST91996.1"/>
    </source>
</evidence>
<evidence type="ECO:0000313" key="22">
    <source>
        <dbReference type="Proteomes" id="UP000053433"/>
    </source>
</evidence>
<dbReference type="EMBL" id="VUNJ01000007">
    <property type="protein sequence ID" value="MST91996.1"/>
    <property type="molecule type" value="Genomic_DNA"/>
</dbReference>
<sequence length="153" mass="17103">MKPRFVDSFLYAAQGIRTAVREERNMRFHLCAAFYVYLFSLFYGFGKTEYILITLMVCGVLALELVNSSLERTVERPAPDRYMTAGVVKDMAAGAVLVFSIGCAVCGAVLFWDVAAFRRMFAFFAARPLLAVLLAASLAVAWQFIFGKRKEGK</sequence>
<evidence type="ECO:0000256" key="19">
    <source>
        <dbReference type="SAM" id="Phobius"/>
    </source>
</evidence>
<dbReference type="Gene3D" id="1.10.287.3610">
    <property type="match status" value="1"/>
</dbReference>
<dbReference type="Pfam" id="PF01219">
    <property type="entry name" value="DAGK_prokar"/>
    <property type="match status" value="1"/>
</dbReference>
<evidence type="ECO:0000256" key="7">
    <source>
        <dbReference type="ARBA" id="ARBA00022741"/>
    </source>
</evidence>
<dbReference type="PANTHER" id="PTHR34299">
    <property type="entry name" value="DIACYLGLYCEROL KINASE"/>
    <property type="match status" value="1"/>
</dbReference>
<evidence type="ECO:0000256" key="16">
    <source>
        <dbReference type="PIRSR" id="PIRSR600829-2"/>
    </source>
</evidence>
<dbReference type="EMBL" id="LMUA01000018">
    <property type="protein sequence ID" value="KUE75654.1"/>
    <property type="molecule type" value="Genomic_DNA"/>
</dbReference>
<reference evidence="20 22" key="1">
    <citation type="submission" date="2015-10" db="EMBL/GenBank/DDBJ databases">
        <title>A novel member of the family Ruminococcaceae isolated from human faeces.</title>
        <authorList>
            <person name="Shkoporov A.N."/>
            <person name="Chaplin A.V."/>
            <person name="Motuzova O.V."/>
            <person name="Kafarskaia L.I."/>
            <person name="Efimov B.A."/>
        </authorList>
    </citation>
    <scope>NUCLEOTIDE SEQUENCE [LARGE SCALE GENOMIC DNA]</scope>
    <source>
        <strain evidence="20 22">668</strain>
    </source>
</reference>
<gene>
    <name evidence="20" type="ORF">ASJ35_12845</name>
    <name evidence="21" type="ORF">FYJ76_08600</name>
</gene>
<evidence type="ECO:0000256" key="13">
    <source>
        <dbReference type="ARBA" id="ARBA00023209"/>
    </source>
</evidence>
<dbReference type="GO" id="GO:0005886">
    <property type="term" value="C:plasma membrane"/>
    <property type="evidence" value="ECO:0007669"/>
    <property type="project" value="UniProtKB-SubCell"/>
</dbReference>
<dbReference type="GeneID" id="42855462"/>
<organism evidence="20 22">
    <name type="scientific">Ruthenibacterium lactatiformans</name>
    <dbReference type="NCBI Taxonomy" id="1550024"/>
    <lineage>
        <taxon>Bacteria</taxon>
        <taxon>Bacillati</taxon>
        <taxon>Bacillota</taxon>
        <taxon>Clostridia</taxon>
        <taxon>Eubacteriales</taxon>
        <taxon>Oscillospiraceae</taxon>
        <taxon>Ruthenibacterium</taxon>
    </lineage>
</organism>
<keyword evidence="4" id="KW-0444">Lipid biosynthesis</keyword>
<evidence type="ECO:0000256" key="5">
    <source>
        <dbReference type="ARBA" id="ARBA00022679"/>
    </source>
</evidence>
<evidence type="ECO:0000256" key="9">
    <source>
        <dbReference type="ARBA" id="ARBA00022840"/>
    </source>
</evidence>
<reference evidence="21 23" key="2">
    <citation type="submission" date="2019-08" db="EMBL/GenBank/DDBJ databases">
        <title>In-depth cultivation of the pig gut microbiome towards novel bacterial diversity and tailored functional studies.</title>
        <authorList>
            <person name="Wylensek D."/>
            <person name="Hitch T.C.A."/>
            <person name="Clavel T."/>
        </authorList>
    </citation>
    <scope>NUCLEOTIDE SEQUENCE [LARGE SCALE GENOMIC DNA]</scope>
    <source>
        <strain evidence="21 23">WCA3-601-WT-6J</strain>
    </source>
</reference>
<keyword evidence="12 19" id="KW-0472">Membrane</keyword>
<evidence type="ECO:0000256" key="10">
    <source>
        <dbReference type="ARBA" id="ARBA00022989"/>
    </source>
</evidence>
<feature type="transmembrane region" description="Helical" evidence="19">
    <location>
        <begin position="51"/>
        <end position="70"/>
    </location>
</feature>
<comment type="similarity">
    <text evidence="2">Belongs to the bacterial diacylglycerol kinase family.</text>
</comment>
<feature type="binding site" evidence="16">
    <location>
        <position position="64"/>
    </location>
    <ligand>
        <name>substrate</name>
    </ligand>
</feature>
<feature type="binding site" evidence="18">
    <location>
        <position position="23"/>
    </location>
    <ligand>
        <name>a divalent metal cation</name>
        <dbReference type="ChEBI" id="CHEBI:60240"/>
    </ligand>
</feature>
<feature type="transmembrane region" description="Helical" evidence="19">
    <location>
        <begin position="26"/>
        <end position="45"/>
    </location>
</feature>
<evidence type="ECO:0000256" key="18">
    <source>
        <dbReference type="PIRSR" id="PIRSR600829-4"/>
    </source>
</evidence>
<dbReference type="Proteomes" id="UP000053433">
    <property type="component" value="Unassembled WGS sequence"/>
</dbReference>
<evidence type="ECO:0000256" key="8">
    <source>
        <dbReference type="ARBA" id="ARBA00022777"/>
    </source>
</evidence>
<keyword evidence="6 19" id="KW-0812">Transmembrane</keyword>
<feature type="binding site" evidence="17">
    <location>
        <position position="71"/>
    </location>
    <ligand>
        <name>ATP</name>
        <dbReference type="ChEBI" id="CHEBI:30616"/>
    </ligand>
</feature>
<dbReference type="InterPro" id="IPR036945">
    <property type="entry name" value="DAGK_sf"/>
</dbReference>
<feature type="binding site" evidence="17">
    <location>
        <begin position="89"/>
        <end position="90"/>
    </location>
    <ligand>
        <name>ATP</name>
        <dbReference type="ChEBI" id="CHEBI:30616"/>
    </ligand>
</feature>
<evidence type="ECO:0000256" key="3">
    <source>
        <dbReference type="ARBA" id="ARBA00022475"/>
    </source>
</evidence>
<evidence type="ECO:0000256" key="14">
    <source>
        <dbReference type="ARBA" id="ARBA00023264"/>
    </source>
</evidence>
<accession>A0A0W7TPH0</accession>
<dbReference type="GO" id="GO:0016301">
    <property type="term" value="F:kinase activity"/>
    <property type="evidence" value="ECO:0007669"/>
    <property type="project" value="UniProtKB-KW"/>
</dbReference>
<dbReference type="Proteomes" id="UP000431913">
    <property type="component" value="Unassembled WGS sequence"/>
</dbReference>
<comment type="subcellular location">
    <subcellularLocation>
        <location evidence="1">Cell membrane</location>
        <topology evidence="1">Multi-pass membrane protein</topology>
    </subcellularLocation>
</comment>
<evidence type="ECO:0000256" key="4">
    <source>
        <dbReference type="ARBA" id="ARBA00022516"/>
    </source>
</evidence>
<feature type="binding site" evidence="18">
    <location>
        <position position="71"/>
    </location>
    <ligand>
        <name>a divalent metal cation</name>
        <dbReference type="ChEBI" id="CHEBI:60240"/>
    </ligand>
</feature>
<evidence type="ECO:0000256" key="17">
    <source>
        <dbReference type="PIRSR" id="PIRSR600829-3"/>
    </source>
</evidence>
<keyword evidence="13" id="KW-0594">Phospholipid biosynthesis</keyword>
<evidence type="ECO:0000256" key="12">
    <source>
        <dbReference type="ARBA" id="ARBA00023136"/>
    </source>
</evidence>
<keyword evidence="7 17" id="KW-0547">Nucleotide-binding</keyword>
<keyword evidence="11" id="KW-0443">Lipid metabolism</keyword>
<feature type="binding site" evidence="17">
    <location>
        <position position="4"/>
    </location>
    <ligand>
        <name>ATP</name>
        <dbReference type="ChEBI" id="CHEBI:30616"/>
    </ligand>
</feature>
<feature type="binding site" evidence="16">
    <location>
        <position position="4"/>
    </location>
    <ligand>
        <name>substrate</name>
    </ligand>
</feature>
<keyword evidence="18" id="KW-0479">Metal-binding</keyword>
<dbReference type="InterPro" id="IPR033717">
    <property type="entry name" value="UDPK"/>
</dbReference>